<dbReference type="RefSeq" id="WP_149957083.1">
    <property type="nucleotide sequence ID" value="NZ_BKDJ01000009.1"/>
</dbReference>
<protein>
    <recommendedName>
        <fullName evidence="3">Antitoxin</fullName>
    </recommendedName>
</protein>
<proteinExistence type="predicted"/>
<reference evidence="1 2" key="1">
    <citation type="submission" date="2019-09" db="EMBL/GenBank/DDBJ databases">
        <title>Arthrobacter zafarii sp. nov., a moderately thermotolerant and halotolerant actinobacterium isolated from Cholistan desert soil of Pakistan.</title>
        <authorList>
            <person name="Amin A."/>
            <person name="Ahmed I."/>
            <person name="Khalid N."/>
            <person name="Schumann P."/>
            <person name="Busse H.J."/>
            <person name="Khan I.U."/>
            <person name="Li S."/>
            <person name="Li W.J."/>
        </authorList>
    </citation>
    <scope>NUCLEOTIDE SEQUENCE [LARGE SCALE GENOMIC DNA]</scope>
    <source>
        <strain evidence="1 2">NCCP-1664</strain>
    </source>
</reference>
<evidence type="ECO:0000313" key="1">
    <source>
        <dbReference type="EMBL" id="GER23495.1"/>
    </source>
</evidence>
<comment type="caution">
    <text evidence="1">The sequence shown here is derived from an EMBL/GenBank/DDBJ whole genome shotgun (WGS) entry which is preliminary data.</text>
</comment>
<keyword evidence="2" id="KW-1185">Reference proteome</keyword>
<accession>A0A5A7NRV5</accession>
<dbReference type="AlphaFoldDB" id="A0A5A7NRV5"/>
<gene>
    <name evidence="1" type="ORF">NCCP1664_19910</name>
</gene>
<evidence type="ECO:0000313" key="2">
    <source>
        <dbReference type="Proteomes" id="UP000325307"/>
    </source>
</evidence>
<evidence type="ECO:0008006" key="3">
    <source>
        <dbReference type="Google" id="ProtNLM"/>
    </source>
</evidence>
<dbReference type="EMBL" id="BKDJ01000009">
    <property type="protein sequence ID" value="GER23495.1"/>
    <property type="molecule type" value="Genomic_DNA"/>
</dbReference>
<name>A0A5A7NRV5_9MICC</name>
<sequence>MSIIDALKGKTEELKDRATRATRAGADRAQHVVERAGGFAGGAGGNFSGHVGNARQAAHGLADRVGRNGAGPASA</sequence>
<organism evidence="1 2">
    <name type="scientific">Zafaria cholistanensis</name>
    <dbReference type="NCBI Taxonomy" id="1682741"/>
    <lineage>
        <taxon>Bacteria</taxon>
        <taxon>Bacillati</taxon>
        <taxon>Actinomycetota</taxon>
        <taxon>Actinomycetes</taxon>
        <taxon>Micrococcales</taxon>
        <taxon>Micrococcaceae</taxon>
        <taxon>Zafaria</taxon>
    </lineage>
</organism>
<dbReference type="Proteomes" id="UP000325307">
    <property type="component" value="Unassembled WGS sequence"/>
</dbReference>